<accession>A0ABU5DLJ3</accession>
<sequence length="72" mass="8165">MLNWVRLSKYCELSGETPDAVSSRIRTGKWLRDIHARKPDGSSELWVNLDAVNDWAEGKLPAHLHGKGKHET</sequence>
<organism evidence="1 2">
    <name type="scientific">Roseateles agri</name>
    <dbReference type="NCBI Taxonomy" id="3098619"/>
    <lineage>
        <taxon>Bacteria</taxon>
        <taxon>Pseudomonadati</taxon>
        <taxon>Pseudomonadota</taxon>
        <taxon>Betaproteobacteria</taxon>
        <taxon>Burkholderiales</taxon>
        <taxon>Sphaerotilaceae</taxon>
        <taxon>Roseateles</taxon>
    </lineage>
</organism>
<dbReference type="RefSeq" id="WP_320424489.1">
    <property type="nucleotide sequence ID" value="NZ_JAXCLA010000006.1"/>
</dbReference>
<keyword evidence="2" id="KW-1185">Reference proteome</keyword>
<proteinExistence type="predicted"/>
<name>A0ABU5DLJ3_9BURK</name>
<evidence type="ECO:0000313" key="2">
    <source>
        <dbReference type="Proteomes" id="UP001285263"/>
    </source>
</evidence>
<gene>
    <name evidence="1" type="ORF">SNE35_18700</name>
</gene>
<comment type="caution">
    <text evidence="1">The sequence shown here is derived from an EMBL/GenBank/DDBJ whole genome shotgun (WGS) entry which is preliminary data.</text>
</comment>
<protein>
    <submittedName>
        <fullName evidence="1">Excisionase</fullName>
    </submittedName>
</protein>
<dbReference type="EMBL" id="JAXCLA010000006">
    <property type="protein sequence ID" value="MDY0746550.1"/>
    <property type="molecule type" value="Genomic_DNA"/>
</dbReference>
<reference evidence="1 2" key="1">
    <citation type="submission" date="2023-11" db="EMBL/GenBank/DDBJ databases">
        <title>Paucibacter sp. nov., isolated from fresh soil in Korea.</title>
        <authorList>
            <person name="Le N.T.T."/>
        </authorList>
    </citation>
    <scope>NUCLEOTIDE SEQUENCE [LARGE SCALE GENOMIC DNA]</scope>
    <source>
        <strain evidence="1 2">R3-3</strain>
    </source>
</reference>
<evidence type="ECO:0000313" key="1">
    <source>
        <dbReference type="EMBL" id="MDY0746550.1"/>
    </source>
</evidence>
<dbReference type="Proteomes" id="UP001285263">
    <property type="component" value="Unassembled WGS sequence"/>
</dbReference>